<dbReference type="Proteomes" id="UP000045285">
    <property type="component" value="Unassembled WGS sequence"/>
</dbReference>
<name>A0A090DTS5_MESPL</name>
<organism evidence="1 2">
    <name type="scientific">Mesorhizobium plurifarium</name>
    <dbReference type="NCBI Taxonomy" id="69974"/>
    <lineage>
        <taxon>Bacteria</taxon>
        <taxon>Pseudomonadati</taxon>
        <taxon>Pseudomonadota</taxon>
        <taxon>Alphaproteobacteria</taxon>
        <taxon>Hyphomicrobiales</taxon>
        <taxon>Phyllobacteriaceae</taxon>
        <taxon>Mesorhizobium</taxon>
    </lineage>
</organism>
<evidence type="ECO:0000313" key="2">
    <source>
        <dbReference type="Proteomes" id="UP000045285"/>
    </source>
</evidence>
<protein>
    <submittedName>
        <fullName evidence="1">Uncharacterized protein</fullName>
    </submittedName>
</protein>
<gene>
    <name evidence="1" type="ORF">MPL3356_310048</name>
</gene>
<dbReference type="AlphaFoldDB" id="A0A090DTS5"/>
<sequence length="33" mass="3671">MLSLLHLNVNVAKSLYFVLCTSVKYEVGCEAII</sequence>
<accession>A0A090DTS5</accession>
<dbReference type="EMBL" id="CCMZ01000025">
    <property type="protein sequence ID" value="CDX20228.1"/>
    <property type="molecule type" value="Genomic_DNA"/>
</dbReference>
<proteinExistence type="predicted"/>
<evidence type="ECO:0000313" key="1">
    <source>
        <dbReference type="EMBL" id="CDX20228.1"/>
    </source>
</evidence>
<keyword evidence="2" id="KW-1185">Reference proteome</keyword>
<reference evidence="2" key="1">
    <citation type="submission" date="2014-08" db="EMBL/GenBank/DDBJ databases">
        <authorList>
            <person name="Moulin L."/>
        </authorList>
    </citation>
    <scope>NUCLEOTIDE SEQUENCE [LARGE SCALE GENOMIC DNA]</scope>
</reference>